<reference evidence="9 10" key="1">
    <citation type="submission" date="2022-03" db="EMBL/GenBank/DDBJ databases">
        <authorList>
            <person name="Jo J.-H."/>
            <person name="Im W.-T."/>
        </authorList>
    </citation>
    <scope>NUCLEOTIDE SEQUENCE [LARGE SCALE GENOMIC DNA]</scope>
    <source>
        <strain evidence="9 10">MA9</strain>
    </source>
</reference>
<keyword evidence="4" id="KW-0249">Electron transport</keyword>
<feature type="signal peptide" evidence="7">
    <location>
        <begin position="1"/>
        <end position="18"/>
    </location>
</feature>
<dbReference type="EMBL" id="JAKZFC010000005">
    <property type="protein sequence ID" value="MCH7322851.1"/>
    <property type="molecule type" value="Genomic_DNA"/>
</dbReference>
<feature type="chain" id="PRO_5045680220" evidence="7">
    <location>
        <begin position="19"/>
        <end position="105"/>
    </location>
</feature>
<dbReference type="RefSeq" id="WP_241369959.1">
    <property type="nucleotide sequence ID" value="NZ_JAKZFC010000005.1"/>
</dbReference>
<dbReference type="NCBIfam" id="NF045774">
    <property type="entry name" value="cytochro_C551"/>
    <property type="match status" value="1"/>
</dbReference>
<evidence type="ECO:0000256" key="2">
    <source>
        <dbReference type="ARBA" id="ARBA00022617"/>
    </source>
</evidence>
<dbReference type="Gene3D" id="1.10.760.10">
    <property type="entry name" value="Cytochrome c-like domain"/>
    <property type="match status" value="1"/>
</dbReference>
<dbReference type="Proteomes" id="UP001316087">
    <property type="component" value="Unassembled WGS sequence"/>
</dbReference>
<evidence type="ECO:0000256" key="6">
    <source>
        <dbReference type="PROSITE-ProRule" id="PRU00433"/>
    </source>
</evidence>
<dbReference type="PROSITE" id="PS51007">
    <property type="entry name" value="CYTC"/>
    <property type="match status" value="1"/>
</dbReference>
<evidence type="ECO:0000256" key="3">
    <source>
        <dbReference type="ARBA" id="ARBA00022723"/>
    </source>
</evidence>
<evidence type="ECO:0000256" key="4">
    <source>
        <dbReference type="ARBA" id="ARBA00022982"/>
    </source>
</evidence>
<name>A0ABS9UEV0_9BACL</name>
<dbReference type="SUPFAM" id="SSF46626">
    <property type="entry name" value="Cytochrome c"/>
    <property type="match status" value="1"/>
</dbReference>
<evidence type="ECO:0000256" key="1">
    <source>
        <dbReference type="ARBA" id="ARBA00022448"/>
    </source>
</evidence>
<comment type="caution">
    <text evidence="9">The sequence shown here is derived from an EMBL/GenBank/DDBJ whole genome shotgun (WGS) entry which is preliminary data.</text>
</comment>
<dbReference type="PIRSF" id="PIRSF000025">
    <property type="entry name" value="Cytc_Bsub_c550"/>
    <property type="match status" value="1"/>
</dbReference>
<feature type="domain" description="Cytochrome c" evidence="8">
    <location>
        <begin position="32"/>
        <end position="105"/>
    </location>
</feature>
<keyword evidence="7" id="KW-0732">Signal</keyword>
<accession>A0ABS9UEV0</accession>
<dbReference type="InterPro" id="IPR012218">
    <property type="entry name" value="Cyt_c_BACSU-c550-type"/>
</dbReference>
<dbReference type="InterPro" id="IPR036909">
    <property type="entry name" value="Cyt_c-like_dom_sf"/>
</dbReference>
<evidence type="ECO:0000256" key="7">
    <source>
        <dbReference type="SAM" id="SignalP"/>
    </source>
</evidence>
<dbReference type="PROSITE" id="PS51257">
    <property type="entry name" value="PROKAR_LIPOPROTEIN"/>
    <property type="match status" value="1"/>
</dbReference>
<sequence>MKKSLLSTIVLGSALFLAACGGGDSESSNGETAELDGKKIVQQSCATCHGGQLQGGSAPALDKLGATYTQEEILDIILNGKDRMPPGIIKGEKAEAAAEYLSGLK</sequence>
<keyword evidence="10" id="KW-1185">Reference proteome</keyword>
<dbReference type="Pfam" id="PF13442">
    <property type="entry name" value="Cytochrome_CBB3"/>
    <property type="match status" value="1"/>
</dbReference>
<protein>
    <submittedName>
        <fullName evidence="9">Cytochrome c</fullName>
    </submittedName>
</protein>
<dbReference type="InterPro" id="IPR054782">
    <property type="entry name" value="Cytochro_C551"/>
</dbReference>
<evidence type="ECO:0000313" key="9">
    <source>
        <dbReference type="EMBL" id="MCH7322851.1"/>
    </source>
</evidence>
<organism evidence="9 10">
    <name type="scientific">Solibacillus palustris</name>
    <dbReference type="NCBI Taxonomy" id="2908203"/>
    <lineage>
        <taxon>Bacteria</taxon>
        <taxon>Bacillati</taxon>
        <taxon>Bacillota</taxon>
        <taxon>Bacilli</taxon>
        <taxon>Bacillales</taxon>
        <taxon>Caryophanaceae</taxon>
        <taxon>Solibacillus</taxon>
    </lineage>
</organism>
<gene>
    <name evidence="9" type="ORF">LZ480_13290</name>
</gene>
<evidence type="ECO:0000259" key="8">
    <source>
        <dbReference type="PROSITE" id="PS51007"/>
    </source>
</evidence>
<dbReference type="PANTHER" id="PTHR37823:SF4">
    <property type="entry name" value="MENAQUINOL-CYTOCHROME C REDUCTASE CYTOCHROME B_C SUBUNIT"/>
    <property type="match status" value="1"/>
</dbReference>
<dbReference type="InterPro" id="IPR051811">
    <property type="entry name" value="Cytochrome_c550/c551-like"/>
</dbReference>
<keyword evidence="3 6" id="KW-0479">Metal-binding</keyword>
<proteinExistence type="predicted"/>
<evidence type="ECO:0000313" key="10">
    <source>
        <dbReference type="Proteomes" id="UP001316087"/>
    </source>
</evidence>
<keyword evidence="5 6" id="KW-0408">Iron</keyword>
<keyword evidence="2 6" id="KW-0349">Heme</keyword>
<dbReference type="InterPro" id="IPR009056">
    <property type="entry name" value="Cyt_c-like_dom"/>
</dbReference>
<dbReference type="PANTHER" id="PTHR37823">
    <property type="entry name" value="CYTOCHROME C-553-LIKE"/>
    <property type="match status" value="1"/>
</dbReference>
<keyword evidence="1" id="KW-0813">Transport</keyword>
<evidence type="ECO:0000256" key="5">
    <source>
        <dbReference type="ARBA" id="ARBA00023004"/>
    </source>
</evidence>